<comment type="caution">
    <text evidence="2">The sequence shown here is derived from an EMBL/GenBank/DDBJ whole genome shotgun (WGS) entry which is preliminary data.</text>
</comment>
<gene>
    <name evidence="2" type="ORF">NKR19_g4931</name>
</gene>
<evidence type="ECO:0000313" key="3">
    <source>
        <dbReference type="Proteomes" id="UP001174691"/>
    </source>
</evidence>
<evidence type="ECO:0000259" key="1">
    <source>
        <dbReference type="Pfam" id="PF06985"/>
    </source>
</evidence>
<dbReference type="Pfam" id="PF06985">
    <property type="entry name" value="HET"/>
    <property type="match status" value="1"/>
</dbReference>
<evidence type="ECO:0000313" key="2">
    <source>
        <dbReference type="EMBL" id="KAJ9151464.1"/>
    </source>
</evidence>
<dbReference type="EMBL" id="JANBVN010000064">
    <property type="protein sequence ID" value="KAJ9151464.1"/>
    <property type="molecule type" value="Genomic_DNA"/>
</dbReference>
<dbReference type="InterPro" id="IPR010730">
    <property type="entry name" value="HET"/>
</dbReference>
<dbReference type="Proteomes" id="UP001174691">
    <property type="component" value="Unassembled WGS sequence"/>
</dbReference>
<accession>A0AA38S6A9</accession>
<reference evidence="2" key="1">
    <citation type="submission" date="2022-07" db="EMBL/GenBank/DDBJ databases">
        <title>Fungi with potential for degradation of polypropylene.</title>
        <authorList>
            <person name="Gostincar C."/>
        </authorList>
    </citation>
    <scope>NUCLEOTIDE SEQUENCE</scope>
    <source>
        <strain evidence="2">EXF-13287</strain>
    </source>
</reference>
<dbReference type="InterPro" id="IPR052895">
    <property type="entry name" value="HetReg/Transcr_Mod"/>
</dbReference>
<name>A0AA38S6A9_9PEZI</name>
<sequence length="686" mass="77287">MNAIFQTLQEAVTERLTPLIDLVDRRQKYQYAPLPSPSSFRLISFEPGDSSQIHVTLETFELDDAPPYQALSYCCGSPFDVPNLELPDLFAGTSGPIAASYGEHNKKPILCNGQRLYVGKNLKEFFDRLREDGYKQLEHKYLWVDAVCIAQDNLEEKSAQILRMGDIYQRASSVIIWLGDSLPETGLAIDVLEELKKIPMRRLDDMQRLSIASDDTYEALAIRRTTDREWRAFVGFSRRAYFNRVWVVQEAVFARQLTFLCGEFHVSSQTLFDVSKMLILSGWSTQILQLHISEYPPGTGPQVGAVAVVSQMSEDLQQLRVQPLAILSSMRSRQATQALDNVYPLLNLIARALGKEPRELPVLPNYEADLADVLQQTTLLCIRSSWDLTVFPAVQERSMHGAAVTPSWVVDWTVPLAPVPLMTIQLVNGLWDPSKGLPLERPDVQERGILKFRAARVCAIEELSLEAEQMTRDMDLSSLVDLVLQLDRPYGADNGQGLTEVLWRTVIADIAWDRHPAPADFGLAFVYNYIGMVICRTASFWSTSTFESELERMIIQIDHLRAIDPGSVFPEGDEIRRLARVLKGDGPDHDPEVVAEMMGKIEALGNHMSRVCLLRRLTRTDFNLLAMVPKSTERGDSIWIVPGLKTPFVFRDMANGNLELVGEAYVHGIMFGEAIESLELTDVRLQ</sequence>
<dbReference type="AlphaFoldDB" id="A0AA38S6A9"/>
<dbReference type="PANTHER" id="PTHR24148">
    <property type="entry name" value="ANKYRIN REPEAT DOMAIN-CONTAINING PROTEIN 39 HOMOLOG-RELATED"/>
    <property type="match status" value="1"/>
</dbReference>
<dbReference type="PANTHER" id="PTHR24148:SF73">
    <property type="entry name" value="HET DOMAIN PROTEIN (AFU_ORTHOLOGUE AFUA_8G01020)"/>
    <property type="match status" value="1"/>
</dbReference>
<feature type="domain" description="Heterokaryon incompatibility" evidence="1">
    <location>
        <begin position="68"/>
        <end position="250"/>
    </location>
</feature>
<dbReference type="Pfam" id="PF26639">
    <property type="entry name" value="Het-6_barrel"/>
    <property type="match status" value="1"/>
</dbReference>
<organism evidence="2 3">
    <name type="scientific">Coniochaeta hoffmannii</name>
    <dbReference type="NCBI Taxonomy" id="91930"/>
    <lineage>
        <taxon>Eukaryota</taxon>
        <taxon>Fungi</taxon>
        <taxon>Dikarya</taxon>
        <taxon>Ascomycota</taxon>
        <taxon>Pezizomycotina</taxon>
        <taxon>Sordariomycetes</taxon>
        <taxon>Sordariomycetidae</taxon>
        <taxon>Coniochaetales</taxon>
        <taxon>Coniochaetaceae</taxon>
        <taxon>Coniochaeta</taxon>
    </lineage>
</organism>
<protein>
    <recommendedName>
        <fullName evidence="1">Heterokaryon incompatibility domain-containing protein</fullName>
    </recommendedName>
</protein>
<keyword evidence="3" id="KW-1185">Reference proteome</keyword>
<proteinExistence type="predicted"/>